<evidence type="ECO:0000256" key="4">
    <source>
        <dbReference type="ARBA" id="ARBA00022617"/>
    </source>
</evidence>
<dbReference type="EMBL" id="JABCIY010000338">
    <property type="protein sequence ID" value="KAF7185384.1"/>
    <property type="molecule type" value="Genomic_DNA"/>
</dbReference>
<dbReference type="Pfam" id="PF08031">
    <property type="entry name" value="BBE"/>
    <property type="match status" value="1"/>
</dbReference>
<keyword evidence="8" id="KW-0812">Transmembrane</keyword>
<name>A0A8H6VEN1_9PEZI</name>
<dbReference type="SUPFAM" id="SSF56176">
    <property type="entry name" value="FAD-binding/transporter-associated domain-like"/>
    <property type="match status" value="1"/>
</dbReference>
<dbReference type="AlphaFoldDB" id="A0A8H6VEN1"/>
<dbReference type="CDD" id="cd11040">
    <property type="entry name" value="CYP7_CYP8-like"/>
    <property type="match status" value="1"/>
</dbReference>
<dbReference type="InterPro" id="IPR006094">
    <property type="entry name" value="Oxid_FAD_bind_N"/>
</dbReference>
<evidence type="ECO:0000256" key="8">
    <source>
        <dbReference type="SAM" id="Phobius"/>
    </source>
</evidence>
<accession>A0A8H6VEN1</accession>
<organism evidence="10 11">
    <name type="scientific">Pseudocercospora fuligena</name>
    <dbReference type="NCBI Taxonomy" id="685502"/>
    <lineage>
        <taxon>Eukaryota</taxon>
        <taxon>Fungi</taxon>
        <taxon>Dikarya</taxon>
        <taxon>Ascomycota</taxon>
        <taxon>Pezizomycotina</taxon>
        <taxon>Dothideomycetes</taxon>
        <taxon>Dothideomycetidae</taxon>
        <taxon>Mycosphaerellales</taxon>
        <taxon>Mycosphaerellaceae</taxon>
        <taxon>Pseudocercospora</taxon>
    </lineage>
</organism>
<keyword evidence="4 7" id="KW-0349">Heme</keyword>
<comment type="similarity">
    <text evidence="2">Belongs to the oxygen-dependent FAD-linked oxidoreductase family.</text>
</comment>
<dbReference type="Gene3D" id="1.10.630.10">
    <property type="entry name" value="Cytochrome P450"/>
    <property type="match status" value="1"/>
</dbReference>
<keyword evidence="6 7" id="KW-0408">Iron</keyword>
<dbReference type="GO" id="GO:0005506">
    <property type="term" value="F:iron ion binding"/>
    <property type="evidence" value="ECO:0007669"/>
    <property type="project" value="InterPro"/>
</dbReference>
<comment type="cofactor">
    <cofactor evidence="1 7">
        <name>heme</name>
        <dbReference type="ChEBI" id="CHEBI:30413"/>
    </cofactor>
</comment>
<dbReference type="GO" id="GO:0008395">
    <property type="term" value="F:steroid hydroxylase activity"/>
    <property type="evidence" value="ECO:0007669"/>
    <property type="project" value="TreeGrafter"/>
</dbReference>
<evidence type="ECO:0000313" key="11">
    <source>
        <dbReference type="Proteomes" id="UP000660729"/>
    </source>
</evidence>
<evidence type="ECO:0000259" key="9">
    <source>
        <dbReference type="PROSITE" id="PS51387"/>
    </source>
</evidence>
<gene>
    <name evidence="10" type="ORF">HII31_13363</name>
</gene>
<feature type="transmembrane region" description="Helical" evidence="8">
    <location>
        <begin position="12"/>
        <end position="34"/>
    </location>
</feature>
<keyword evidence="8" id="KW-0472">Membrane</keyword>
<dbReference type="SUPFAM" id="SSF48264">
    <property type="entry name" value="Cytochrome P450"/>
    <property type="match status" value="1"/>
</dbReference>
<dbReference type="Pfam" id="PF01565">
    <property type="entry name" value="FAD_binding_4"/>
    <property type="match status" value="1"/>
</dbReference>
<proteinExistence type="inferred from homology"/>
<dbReference type="InterPro" id="IPR016169">
    <property type="entry name" value="FAD-bd_PCMH_sub2"/>
</dbReference>
<dbReference type="Gene3D" id="3.30.465.10">
    <property type="match status" value="2"/>
</dbReference>
<keyword evidence="5 7" id="KW-0479">Metal-binding</keyword>
<dbReference type="InterPro" id="IPR001128">
    <property type="entry name" value="Cyt_P450"/>
</dbReference>
<dbReference type="PRINTS" id="PR00465">
    <property type="entry name" value="EP450IV"/>
</dbReference>
<dbReference type="Proteomes" id="UP000660729">
    <property type="component" value="Unassembled WGS sequence"/>
</dbReference>
<dbReference type="InterPro" id="IPR002403">
    <property type="entry name" value="Cyt_P450_E_grp-IV"/>
</dbReference>
<sequence>MKMLENFAKLSPGMIWTIAPFIVVAVILATTRIWTTLRYHIALRQFDTSAPGQKVIQPPQVPYWVPWLGNTLSFVAPYPGRFYTKLFKWHPRSVGVTSLIIGGKRCHIVHSPPAVQALFKARTPHRELIEVDLFSKVFDMPMSEIENAQAGKHFEVELNAKYMTNFDRVNELTEHFVRVFEKVLDRDAEEMVKLNQIGLFEWLRDRMFTASVTALHGEKLLEMYPTFGQDFFRWDAEFLQWFFGKPGFLMREADERRKRIYKRLEEWSREMHRLCGGQPVDPDQGPAWEPYFGSRLSRARQMDYKNRKLSPRSGACLDAGITFGLASNVIPATNWMLFHILDPKAPASLLPRVLNEVKESTRPDGSLDVHLLITQPLLQSIWIESLRLYSDLLVSRDLPEELILPIDEDGKLLAQLRKGDRVFAPSYLSQHSPSWAVGESDEYCFDAERFLFTDPKTGKQTFSMSGTAGRFFPFGGGKTLCPGRIFAKQEAIGAVAMVLLRFDIEFQGYVDDDRKPTSDFPGFKKAFPGTGALAPGGDISTVGAELSSRGTLLSFNSYNSSSSIMAPFFANRSCDPFTAKDAHCIIGAYVDYAVNVSSVEDVRKTLAFARKKNIRIVIRNTGHDYNGKSSGAGSLAIWTHHLKDIKIFDYASKYYKGAAMKMGAGVQGFEAYQAAHDRKLVVVGGECPTVGLAGGYTQGGGHSALGSKYGLAADQVLEWELVDGRGCHITATRLKRPDIFWALSGGGGGTYGVVLSMTVKAHPDMPTSGANITFTSEGLSQDVFWQAVGAFHASLPKLVDEGIMGVSYYTNESFTVSPLTAPGISSERLDELLVPFMTQLENLNIRYTKFVKQFPNYLEEFNTMFSVDIQRIRVGIAQYGGRLVPRATVVENNPALTDAYRRIADKGATIIIVGINASKEVSGDVDNSVNPIWRDTLLDTVVTTPWNFTAPWSEMVANAYLMTNELIPILEEITPDGGTYVNEADFQDPSWKKNYYGSNYDDLLRIKNKYDPHHMFYALTAVGSDYWKQQPDGRLCRSGK</sequence>
<dbReference type="InterPro" id="IPR016166">
    <property type="entry name" value="FAD-bd_PCMH"/>
</dbReference>
<dbReference type="InterPro" id="IPR050529">
    <property type="entry name" value="CYP450_sterol_14alpha_dmase"/>
</dbReference>
<evidence type="ECO:0000256" key="2">
    <source>
        <dbReference type="ARBA" id="ARBA00005466"/>
    </source>
</evidence>
<evidence type="ECO:0000256" key="1">
    <source>
        <dbReference type="ARBA" id="ARBA00001971"/>
    </source>
</evidence>
<comment type="similarity">
    <text evidence="3">Belongs to the cytochrome P450 family.</text>
</comment>
<evidence type="ECO:0000313" key="10">
    <source>
        <dbReference type="EMBL" id="KAF7185384.1"/>
    </source>
</evidence>
<dbReference type="InterPro" id="IPR036396">
    <property type="entry name" value="Cyt_P450_sf"/>
</dbReference>
<dbReference type="InterPro" id="IPR017972">
    <property type="entry name" value="Cyt_P450_CS"/>
</dbReference>
<dbReference type="GO" id="GO:0071949">
    <property type="term" value="F:FAD binding"/>
    <property type="evidence" value="ECO:0007669"/>
    <property type="project" value="InterPro"/>
</dbReference>
<dbReference type="InterPro" id="IPR012951">
    <property type="entry name" value="BBE"/>
</dbReference>
<dbReference type="GO" id="GO:0016705">
    <property type="term" value="F:oxidoreductase activity, acting on paired donors, with incorporation or reduction of molecular oxygen"/>
    <property type="evidence" value="ECO:0007669"/>
    <property type="project" value="InterPro"/>
</dbReference>
<reference evidence="10" key="1">
    <citation type="submission" date="2020-04" db="EMBL/GenBank/DDBJ databases">
        <title>Draft genome resource of the tomato pathogen Pseudocercospora fuligena.</title>
        <authorList>
            <person name="Zaccaron A."/>
        </authorList>
    </citation>
    <scope>NUCLEOTIDE SEQUENCE</scope>
    <source>
        <strain evidence="10">PF001</strain>
    </source>
</reference>
<feature type="binding site" description="axial binding residue" evidence="7">
    <location>
        <position position="481"/>
    </location>
    <ligand>
        <name>heme</name>
        <dbReference type="ChEBI" id="CHEBI:30413"/>
    </ligand>
    <ligandPart>
        <name>Fe</name>
        <dbReference type="ChEBI" id="CHEBI:18248"/>
    </ligandPart>
</feature>
<dbReference type="PROSITE" id="PS51387">
    <property type="entry name" value="FAD_PCMH"/>
    <property type="match status" value="1"/>
</dbReference>
<dbReference type="PANTHER" id="PTHR24304:SF2">
    <property type="entry name" value="24-HYDROXYCHOLESTEROL 7-ALPHA-HYDROXYLASE"/>
    <property type="match status" value="1"/>
</dbReference>
<dbReference type="PROSITE" id="PS00086">
    <property type="entry name" value="CYTOCHROME_P450"/>
    <property type="match status" value="1"/>
</dbReference>
<evidence type="ECO:0000256" key="6">
    <source>
        <dbReference type="ARBA" id="ARBA00023004"/>
    </source>
</evidence>
<keyword evidence="8" id="KW-1133">Transmembrane helix</keyword>
<evidence type="ECO:0000256" key="7">
    <source>
        <dbReference type="PIRSR" id="PIRSR602403-1"/>
    </source>
</evidence>
<dbReference type="GO" id="GO:0020037">
    <property type="term" value="F:heme binding"/>
    <property type="evidence" value="ECO:0007669"/>
    <property type="project" value="InterPro"/>
</dbReference>
<protein>
    <submittedName>
        <fullName evidence="10">FAD-linked oxidoreductase ZEB1</fullName>
    </submittedName>
</protein>
<dbReference type="Pfam" id="PF00067">
    <property type="entry name" value="p450"/>
    <property type="match status" value="1"/>
</dbReference>
<comment type="caution">
    <text evidence="10">The sequence shown here is derived from an EMBL/GenBank/DDBJ whole genome shotgun (WGS) entry which is preliminary data.</text>
</comment>
<feature type="domain" description="FAD-binding PCMH-type" evidence="9">
    <location>
        <begin position="585"/>
        <end position="764"/>
    </location>
</feature>
<evidence type="ECO:0000256" key="5">
    <source>
        <dbReference type="ARBA" id="ARBA00022723"/>
    </source>
</evidence>
<dbReference type="OrthoDB" id="3366823at2759"/>
<dbReference type="PANTHER" id="PTHR24304">
    <property type="entry name" value="CYTOCHROME P450 FAMILY 7"/>
    <property type="match status" value="1"/>
</dbReference>
<evidence type="ECO:0000256" key="3">
    <source>
        <dbReference type="ARBA" id="ARBA00010617"/>
    </source>
</evidence>
<keyword evidence="11" id="KW-1185">Reference proteome</keyword>
<dbReference type="InterPro" id="IPR036318">
    <property type="entry name" value="FAD-bd_PCMH-like_sf"/>
</dbReference>